<dbReference type="PRINTS" id="PR00069">
    <property type="entry name" value="ALDKETRDTASE"/>
</dbReference>
<dbReference type="CDD" id="cd19082">
    <property type="entry name" value="AKR_AKR10A1_2"/>
    <property type="match status" value="1"/>
</dbReference>
<gene>
    <name evidence="3" type="ORF">BSCA_0424</name>
</gene>
<keyword evidence="1 3" id="KW-0560">Oxidoreductase</keyword>
<feature type="domain" description="NADP-dependent oxidoreductase" evidence="2">
    <location>
        <begin position="33"/>
        <end position="317"/>
    </location>
</feature>
<comment type="caution">
    <text evidence="3">The sequence shown here is derived from an EMBL/GenBank/DDBJ whole genome shotgun (WGS) entry which is preliminary data.</text>
</comment>
<sequence length="327" mass="35650">MKYGTIAGVDTPASRIVFGTAFGPMLSGEGDPSELLDHAVEAGINTFDCAKEYGHAQEQLGRWLERHGDRDRLVIETKGCHPAWGEGWDRSRVTKRDLDDDLAESLDQLRTPYIDVYLLHRDDPAVPAGEIVEWLNEHHRAGKIRAFGGSNWSPQRIQEANDYAHEHGLVPFAVSSPNYSLAVQERNPWVGVSTTLGGPDHAEDRAWYRANQMPVFAFSVLGRGFMSGLVHADDPDEAKAVLDGAAQTGFLSPGNFERLRRAEILAARLGASVPQIAIAWALNQGLNLFALVSSSSNAIIDGNVAATDITLTAQESAWLDLEADEPA</sequence>
<dbReference type="eggNOG" id="COG0667">
    <property type="taxonomic scope" value="Bacteria"/>
</dbReference>
<dbReference type="InterPro" id="IPR020471">
    <property type="entry name" value="AKR"/>
</dbReference>
<evidence type="ECO:0000256" key="1">
    <source>
        <dbReference type="ARBA" id="ARBA00023002"/>
    </source>
</evidence>
<reference evidence="3 4" key="1">
    <citation type="submission" date="2014-03" db="EMBL/GenBank/DDBJ databases">
        <title>Genomics of Bifidobacteria.</title>
        <authorList>
            <person name="Ventura M."/>
            <person name="Milani C."/>
            <person name="Lugli G.A."/>
        </authorList>
    </citation>
    <scope>NUCLEOTIDE SEQUENCE [LARGE SCALE GENOMIC DNA]</scope>
    <source>
        <strain evidence="3 4">LMG 21589</strain>
    </source>
</reference>
<dbReference type="Gene3D" id="3.20.20.100">
    <property type="entry name" value="NADP-dependent oxidoreductase domain"/>
    <property type="match status" value="1"/>
</dbReference>
<evidence type="ECO:0000313" key="3">
    <source>
        <dbReference type="EMBL" id="KFI90087.1"/>
    </source>
</evidence>
<dbReference type="EC" id="1.1.1.65" evidence="3"/>
<dbReference type="RefSeq" id="WP_033518498.1">
    <property type="nucleotide sequence ID" value="NZ_CAUPKV010000008.1"/>
</dbReference>
<dbReference type="InterPro" id="IPR036812">
    <property type="entry name" value="NAD(P)_OxRdtase_dom_sf"/>
</dbReference>
<dbReference type="PANTHER" id="PTHR43364">
    <property type="entry name" value="NADH-SPECIFIC METHYLGLYOXAL REDUCTASE-RELATED"/>
    <property type="match status" value="1"/>
</dbReference>
<dbReference type="SUPFAM" id="SSF51430">
    <property type="entry name" value="NAD(P)-linked oxidoreductase"/>
    <property type="match status" value="1"/>
</dbReference>
<dbReference type="EMBL" id="JGZO01000034">
    <property type="protein sequence ID" value="KFI90087.1"/>
    <property type="molecule type" value="Genomic_DNA"/>
</dbReference>
<protein>
    <submittedName>
        <fullName evidence="3">Aldo/keto reductase</fullName>
        <ecNumber evidence="3">1.1.1.65</ecNumber>
    </submittedName>
</protein>
<dbReference type="InterPro" id="IPR023210">
    <property type="entry name" value="NADP_OxRdtase_dom"/>
</dbReference>
<organism evidence="3 4">
    <name type="scientific">Bifidobacterium scardovii</name>
    <dbReference type="NCBI Taxonomy" id="158787"/>
    <lineage>
        <taxon>Bacteria</taxon>
        <taxon>Bacillati</taxon>
        <taxon>Actinomycetota</taxon>
        <taxon>Actinomycetes</taxon>
        <taxon>Bifidobacteriales</taxon>
        <taxon>Bifidobacteriaceae</taxon>
        <taxon>Bifidobacterium</taxon>
    </lineage>
</organism>
<proteinExistence type="predicted"/>
<evidence type="ECO:0000313" key="4">
    <source>
        <dbReference type="Proteomes" id="UP000029033"/>
    </source>
</evidence>
<name>A0A087D3I7_9BIFI</name>
<dbReference type="PANTHER" id="PTHR43364:SF4">
    <property type="entry name" value="NAD(P)-LINKED OXIDOREDUCTASE SUPERFAMILY PROTEIN"/>
    <property type="match status" value="1"/>
</dbReference>
<dbReference type="GO" id="GO:0050236">
    <property type="term" value="F:pyridoxine 4-dehydrogenase (NADP+) activity"/>
    <property type="evidence" value="ECO:0007669"/>
    <property type="project" value="UniProtKB-EC"/>
</dbReference>
<dbReference type="GO" id="GO:0005829">
    <property type="term" value="C:cytosol"/>
    <property type="evidence" value="ECO:0007669"/>
    <property type="project" value="TreeGrafter"/>
</dbReference>
<dbReference type="Pfam" id="PF00248">
    <property type="entry name" value="Aldo_ket_red"/>
    <property type="match status" value="1"/>
</dbReference>
<dbReference type="InterPro" id="IPR050523">
    <property type="entry name" value="AKR_Detox_Biosynth"/>
</dbReference>
<dbReference type="AlphaFoldDB" id="A0A087D3I7"/>
<evidence type="ECO:0000259" key="2">
    <source>
        <dbReference type="Pfam" id="PF00248"/>
    </source>
</evidence>
<dbReference type="Proteomes" id="UP000029033">
    <property type="component" value="Unassembled WGS sequence"/>
</dbReference>
<dbReference type="STRING" id="158787.BSCA_0424"/>
<keyword evidence="4" id="KW-1185">Reference proteome</keyword>
<accession>A0A087D3I7</accession>
<dbReference type="GeneID" id="85166857"/>